<keyword evidence="2" id="KW-1185">Reference proteome</keyword>
<organism evidence="1 2">
    <name type="scientific">Candidatus Thiomargarita nelsonii</name>
    <dbReference type="NCBI Taxonomy" id="1003181"/>
    <lineage>
        <taxon>Bacteria</taxon>
        <taxon>Pseudomonadati</taxon>
        <taxon>Pseudomonadota</taxon>
        <taxon>Gammaproteobacteria</taxon>
        <taxon>Thiotrichales</taxon>
        <taxon>Thiotrichaceae</taxon>
        <taxon>Thiomargarita</taxon>
    </lineage>
</organism>
<evidence type="ECO:0000313" key="2">
    <source>
        <dbReference type="Proteomes" id="UP000076962"/>
    </source>
</evidence>
<sequence length="189" mass="21881">MWVYRQLDKLLNSNDHEVTVFKLTARAIEDFFKSNTNPAPLRHVFNPGALVSLPPEVNKGVLDGIVSSFFDFLAAGKQKDYAFDELEDSINKLAVGDYINFGELNKILTMAYPRDERFNGDPFFLLLDILLGVIKIWNKGNSLSNERPMNIIPLSVYQYGLQYYTDKKRRDPVSRIKEFNIYKNFKKLM</sequence>
<dbReference type="AlphaFoldDB" id="A0A176S7T7"/>
<dbReference type="EMBL" id="LUTY01000033">
    <property type="protein sequence ID" value="OAD24047.1"/>
    <property type="molecule type" value="Genomic_DNA"/>
</dbReference>
<protein>
    <submittedName>
        <fullName evidence="1">Uncharacterized protein</fullName>
    </submittedName>
</protein>
<reference evidence="1 2" key="1">
    <citation type="submission" date="2016-05" db="EMBL/GenBank/DDBJ databases">
        <title>Single-cell genome of chain-forming Candidatus Thiomargarita nelsonii and comparison to other large sulfur-oxidizing bacteria.</title>
        <authorList>
            <person name="Winkel M."/>
            <person name="Salman V."/>
            <person name="Woyke T."/>
            <person name="Schulz-Vogt H."/>
            <person name="Richter M."/>
            <person name="Flood B."/>
            <person name="Bailey J."/>
            <person name="Amann R."/>
            <person name="Mussmann M."/>
        </authorList>
    </citation>
    <scope>NUCLEOTIDE SEQUENCE [LARGE SCALE GENOMIC DNA]</scope>
    <source>
        <strain evidence="1 2">THI036</strain>
    </source>
</reference>
<dbReference type="Proteomes" id="UP000076962">
    <property type="component" value="Unassembled WGS sequence"/>
</dbReference>
<accession>A0A176S7T7</accession>
<evidence type="ECO:0000313" key="1">
    <source>
        <dbReference type="EMBL" id="OAD24047.1"/>
    </source>
</evidence>
<comment type="caution">
    <text evidence="1">The sequence shown here is derived from an EMBL/GenBank/DDBJ whole genome shotgun (WGS) entry which is preliminary data.</text>
</comment>
<proteinExistence type="predicted"/>
<gene>
    <name evidence="1" type="ORF">THIOM_000106</name>
</gene>
<name>A0A176S7T7_9GAMM</name>